<dbReference type="PANTHER" id="PTHR12526">
    <property type="entry name" value="GLYCOSYLTRANSFERASE"/>
    <property type="match status" value="1"/>
</dbReference>
<dbReference type="InterPro" id="IPR001296">
    <property type="entry name" value="Glyco_trans_1"/>
</dbReference>
<evidence type="ECO:0000259" key="1">
    <source>
        <dbReference type="Pfam" id="PF00534"/>
    </source>
</evidence>
<dbReference type="SUPFAM" id="SSF53756">
    <property type="entry name" value="UDP-Glycosyltransferase/glycogen phosphorylase"/>
    <property type="match status" value="1"/>
</dbReference>
<dbReference type="Pfam" id="PF00534">
    <property type="entry name" value="Glycos_transf_1"/>
    <property type="match status" value="1"/>
</dbReference>
<reference evidence="3 4" key="1">
    <citation type="journal article" date="2014" name="FEMS Microbiol. Lett.">
        <title>Draft genome sequences of three Holospora species (Holospora obtusa, Holospora undulata, and Holospora elegans), endonuclear symbiotic bacteria of the ciliate Paramecium caudatum.</title>
        <authorList>
            <person name="Dohra H."/>
            <person name="Tanaka K."/>
            <person name="Suzuki T."/>
            <person name="Fujishima M."/>
            <person name="Suzuki H."/>
        </authorList>
    </citation>
    <scope>NUCLEOTIDE SEQUENCE [LARGE SCALE GENOMIC DNA]</scope>
    <source>
        <strain evidence="3 4">E1</strain>
    </source>
</reference>
<evidence type="ECO:0000313" key="3">
    <source>
        <dbReference type="EMBL" id="GAJ46197.1"/>
    </source>
</evidence>
<dbReference type="Pfam" id="PF13439">
    <property type="entry name" value="Glyco_transf_4"/>
    <property type="match status" value="1"/>
</dbReference>
<dbReference type="STRING" id="1427503.HE1_00522"/>
<dbReference type="EMBL" id="BAUP01000071">
    <property type="protein sequence ID" value="GAJ46197.1"/>
    <property type="molecule type" value="Genomic_DNA"/>
</dbReference>
<keyword evidence="3" id="KW-0328">Glycosyltransferase</keyword>
<dbReference type="PANTHER" id="PTHR12526:SF623">
    <property type="entry name" value="WABG"/>
    <property type="match status" value="1"/>
</dbReference>
<accession>A0A023DZA5</accession>
<evidence type="ECO:0000313" key="4">
    <source>
        <dbReference type="Proteomes" id="UP000024842"/>
    </source>
</evidence>
<dbReference type="InterPro" id="IPR028098">
    <property type="entry name" value="Glyco_trans_4-like_N"/>
</dbReference>
<dbReference type="RefSeq" id="WP_162531204.1">
    <property type="nucleotide sequence ID" value="NZ_BAUP01000071.1"/>
</dbReference>
<gene>
    <name evidence="3" type="ORF">HE1_00522</name>
</gene>
<dbReference type="Gene3D" id="3.40.50.2000">
    <property type="entry name" value="Glycogen Phosphorylase B"/>
    <property type="match status" value="2"/>
</dbReference>
<comment type="caution">
    <text evidence="3">The sequence shown here is derived from an EMBL/GenBank/DDBJ whole genome shotgun (WGS) entry which is preliminary data.</text>
</comment>
<evidence type="ECO:0000259" key="2">
    <source>
        <dbReference type="Pfam" id="PF13439"/>
    </source>
</evidence>
<keyword evidence="4" id="KW-1185">Reference proteome</keyword>
<dbReference type="Proteomes" id="UP000024842">
    <property type="component" value="Unassembled WGS sequence"/>
</dbReference>
<dbReference type="GO" id="GO:0016757">
    <property type="term" value="F:glycosyltransferase activity"/>
    <property type="evidence" value="ECO:0007669"/>
    <property type="project" value="UniProtKB-KW"/>
</dbReference>
<name>A0A023DZA5_9PROT</name>
<organism evidence="3 4">
    <name type="scientific">Holospora elegans E1</name>
    <dbReference type="NCBI Taxonomy" id="1427503"/>
    <lineage>
        <taxon>Bacteria</taxon>
        <taxon>Pseudomonadati</taxon>
        <taxon>Pseudomonadota</taxon>
        <taxon>Alphaproteobacteria</taxon>
        <taxon>Holosporales</taxon>
        <taxon>Holosporaceae</taxon>
        <taxon>Holospora</taxon>
    </lineage>
</organism>
<keyword evidence="3" id="KW-0808">Transferase</keyword>
<dbReference type="AlphaFoldDB" id="A0A023DZA5"/>
<feature type="domain" description="Glycosyl transferase family 1" evidence="1">
    <location>
        <begin position="210"/>
        <end position="364"/>
    </location>
</feature>
<protein>
    <submittedName>
        <fullName evidence="3">Lipopolysaccharide core biosynthesis mannosyltransferase LpcC</fullName>
    </submittedName>
</protein>
<feature type="domain" description="Glycosyltransferase subfamily 4-like N-terminal" evidence="2">
    <location>
        <begin position="24"/>
        <end position="184"/>
    </location>
</feature>
<proteinExistence type="predicted"/>
<sequence>MNNDFFSTTTKPKIAYVVPGLDRGGCEMHLLSLLPELKKWFSVHIFILHHHSGALGPLFKEQGIGLTCLLSSNSDRYGKVRRWIQGTLCLRKHLSMGVDILHAFLPSAYCSAGFACLLNKKVKHFLMSRRALNFYSEHRYVLRKLEKFLHQRVCLALGNSSEVCRQLIEEGVPFQKVCKIFNGLPVRPYSLQKETTQLLEIQTVPLNWVKIAYVANFMAYKGHHDLIFVAKSLVSLECCNFCFLLAGRDCNKYVDCLKNEIKNQGLEAHFRFLGEISDSTFLLQYADMGVFPSHEEGFSNSLLEKMAQGLAVVATDVGGNKDAIISGENGYLVPVGQTGVMAQHLALLISDPVQRSNIGKSAQKTVDTLFTLKQCVNNYYTMYQNVLSFCRH</sequence>